<keyword evidence="1" id="KW-0614">Plasmid</keyword>
<dbReference type="Proteomes" id="UP000298595">
    <property type="component" value="Plasmid p7"/>
</dbReference>
<name>A0A4D8PT85_9PROT</name>
<geneLocation type="plasmid" evidence="1 2">
    <name>p7</name>
</geneLocation>
<sequence length="140" mass="15410">MTSFVYISTNVAQPVDLQLVNCGPDAFSVGLLTTKLNPQVSKAKVMSIERNTGSYVMFDVAFLISGTYVASYGALLRGHGIGSSIWWRWRTADAVLDWVTDHTLHRTRVLIGTSAFDFSIRGDTSLLGHDDLLVELRSSI</sequence>
<accession>A0A4D8PT85</accession>
<gene>
    <name evidence="1" type="ORF">D3093_35505</name>
</gene>
<evidence type="ECO:0000313" key="2">
    <source>
        <dbReference type="Proteomes" id="UP000298595"/>
    </source>
</evidence>
<reference evidence="1 2" key="1">
    <citation type="submission" date="2018-09" db="EMBL/GenBank/DDBJ databases">
        <title>Whole genome based analysis of evolution and adaptive divergence in Indian and Brazilian strains of Azospirillum brasilense.</title>
        <authorList>
            <person name="Singh C."/>
            <person name="Tripathi A.K."/>
        </authorList>
    </citation>
    <scope>NUCLEOTIDE SEQUENCE [LARGE SCALE GENOMIC DNA]</scope>
    <source>
        <strain evidence="1 2">MTCC4035</strain>
        <plasmid evidence="1 2">p7</plasmid>
    </source>
</reference>
<dbReference type="EMBL" id="CP032328">
    <property type="protein sequence ID" value="QCO00551.1"/>
    <property type="molecule type" value="Genomic_DNA"/>
</dbReference>
<dbReference type="KEGG" id="aare:D3093_35505"/>
<dbReference type="AlphaFoldDB" id="A0A4D8PT85"/>
<protein>
    <submittedName>
        <fullName evidence="1">Uncharacterized protein</fullName>
    </submittedName>
</protein>
<organism evidence="1 2">
    <name type="scientific">Azospirillum argentinense</name>
    <dbReference type="NCBI Taxonomy" id="2970906"/>
    <lineage>
        <taxon>Bacteria</taxon>
        <taxon>Pseudomonadati</taxon>
        <taxon>Pseudomonadota</taxon>
        <taxon>Alphaproteobacteria</taxon>
        <taxon>Rhodospirillales</taxon>
        <taxon>Azospirillaceae</taxon>
        <taxon>Azospirillum</taxon>
    </lineage>
</organism>
<dbReference type="RefSeq" id="WP_137119246.1">
    <property type="nucleotide sequence ID" value="NZ_CP032328.1"/>
</dbReference>
<proteinExistence type="predicted"/>
<evidence type="ECO:0000313" key="1">
    <source>
        <dbReference type="EMBL" id="QCO00551.1"/>
    </source>
</evidence>